<dbReference type="AlphaFoldDB" id="A0A1G1ZS14"/>
<keyword evidence="1" id="KW-0812">Transmembrane</keyword>
<organism evidence="2 3">
    <name type="scientific">Candidatus Harrisonbacteria bacterium RIFCSPLOWO2_02_FULL_41_13b</name>
    <dbReference type="NCBI Taxonomy" id="1798409"/>
    <lineage>
        <taxon>Bacteria</taxon>
        <taxon>Candidatus Harrisoniibacteriota</taxon>
    </lineage>
</organism>
<protein>
    <recommendedName>
        <fullName evidence="4">DUF4012 domain-containing protein</fullName>
    </recommendedName>
</protein>
<sequence>MPKFWDINPPPKNKNLFIPGLKTSSRPRRIILISSLLFLIIFSGFFAFNLLTFKNKAKQSLFSIKDNFQVAAQSLSGFKLDTAQSSLQSVNKDIQSLKGKSDLLGLTLIDEVKIAFINLSLLGQKALGFGEDLADLSSNGFQWLVGGQGEKLISKLESLRNNMDQLVLISSALQDQALKKNLGINNEGLEVGEDLKKNLDFLDALIGWLKPADEQHFLVLFQNASELRPAGGFIGSYADLTLKGGSLINVDVRDIYDPDGQLDLKIIPPKPLQAVTLRWGARDANWFFDFSLSARKVIEFLEKSKIYSEKNIEFSGAIAVNMESIRDILAATGPIKLGEYDLEINSGNVLEEIQREVEEGQDKKIGEPKKILKVLAPMLFEKIGNLDEDGKVILAGKLGDRFVNKDIMIYFKDLAIESYLKNLGVAGEVMDLPEDFNGSYLAVVNANIGGHKTDEFINQKIQLDIDISSNGKAVHNLAIQREHFGQNEKEWWYKASNKDYLQIFVPSGSEIIAVSGAEQRDISKRDYRQLGYKADADVVALESSYQKIAKFGIDQLGLLGKTIFGSWLITDPGKEKVLKLSYVGGRPVAVSNEVVYTFIFEKQSGSKTSLAVSLTAPSGYVWKENGRPVFDYSIESPPARLILKTTLSQLAN</sequence>
<comment type="caution">
    <text evidence="2">The sequence shown here is derived from an EMBL/GenBank/DDBJ whole genome shotgun (WGS) entry which is preliminary data.</text>
</comment>
<dbReference type="Proteomes" id="UP000177690">
    <property type="component" value="Unassembled WGS sequence"/>
</dbReference>
<name>A0A1G1ZS14_9BACT</name>
<accession>A0A1G1ZS14</accession>
<proteinExistence type="predicted"/>
<evidence type="ECO:0000313" key="3">
    <source>
        <dbReference type="Proteomes" id="UP000177690"/>
    </source>
</evidence>
<dbReference type="InterPro" id="IPR025101">
    <property type="entry name" value="DUF4012"/>
</dbReference>
<reference evidence="2 3" key="1">
    <citation type="journal article" date="2016" name="Nat. Commun.">
        <title>Thousands of microbial genomes shed light on interconnected biogeochemical processes in an aquifer system.</title>
        <authorList>
            <person name="Anantharaman K."/>
            <person name="Brown C.T."/>
            <person name="Hug L.A."/>
            <person name="Sharon I."/>
            <person name="Castelle C.J."/>
            <person name="Probst A.J."/>
            <person name="Thomas B.C."/>
            <person name="Singh A."/>
            <person name="Wilkins M.J."/>
            <person name="Karaoz U."/>
            <person name="Brodie E.L."/>
            <person name="Williams K.H."/>
            <person name="Hubbard S.S."/>
            <person name="Banfield J.F."/>
        </authorList>
    </citation>
    <scope>NUCLEOTIDE SEQUENCE [LARGE SCALE GENOMIC DNA]</scope>
</reference>
<keyword evidence="1" id="KW-1133">Transmembrane helix</keyword>
<feature type="transmembrane region" description="Helical" evidence="1">
    <location>
        <begin position="30"/>
        <end position="51"/>
    </location>
</feature>
<keyword evidence="1" id="KW-0472">Membrane</keyword>
<dbReference type="EMBL" id="MHJL01000027">
    <property type="protein sequence ID" value="OGY67271.1"/>
    <property type="molecule type" value="Genomic_DNA"/>
</dbReference>
<gene>
    <name evidence="2" type="ORF">A3I24_01180</name>
</gene>
<evidence type="ECO:0000256" key="1">
    <source>
        <dbReference type="SAM" id="Phobius"/>
    </source>
</evidence>
<dbReference type="Pfam" id="PF13196">
    <property type="entry name" value="DUF4012"/>
    <property type="match status" value="1"/>
</dbReference>
<evidence type="ECO:0008006" key="4">
    <source>
        <dbReference type="Google" id="ProtNLM"/>
    </source>
</evidence>
<evidence type="ECO:0000313" key="2">
    <source>
        <dbReference type="EMBL" id="OGY67271.1"/>
    </source>
</evidence>